<organism evidence="2 3">
    <name type="scientific">Triparma laevis f. inornata</name>
    <dbReference type="NCBI Taxonomy" id="1714386"/>
    <lineage>
        <taxon>Eukaryota</taxon>
        <taxon>Sar</taxon>
        <taxon>Stramenopiles</taxon>
        <taxon>Ochrophyta</taxon>
        <taxon>Bolidophyceae</taxon>
        <taxon>Parmales</taxon>
        <taxon>Triparmaceae</taxon>
        <taxon>Triparma</taxon>
    </lineage>
</organism>
<dbReference type="Pfam" id="PF14977">
    <property type="entry name" value="FAM194"/>
    <property type="match status" value="1"/>
</dbReference>
<dbReference type="PANTHER" id="PTHR23093">
    <property type="entry name" value="SIMILAR TO CHROMOSOME 3 OPEN READING FRAME 20"/>
    <property type="match status" value="1"/>
</dbReference>
<dbReference type="AlphaFoldDB" id="A0A9W7AQB9"/>
<evidence type="ECO:0000313" key="3">
    <source>
        <dbReference type="Proteomes" id="UP001162640"/>
    </source>
</evidence>
<dbReference type="PANTHER" id="PTHR23093:SF16">
    <property type="entry name" value="FAM194 C-TERMINAL DOMAIN-CONTAINING PROTEIN"/>
    <property type="match status" value="1"/>
</dbReference>
<protein>
    <recommendedName>
        <fullName evidence="1">FAM194 C-terminal domain-containing protein</fullName>
    </recommendedName>
</protein>
<gene>
    <name evidence="2" type="ORF">TL16_g05920</name>
</gene>
<evidence type="ECO:0000313" key="2">
    <source>
        <dbReference type="EMBL" id="GMH72459.1"/>
    </source>
</evidence>
<proteinExistence type="predicted"/>
<reference evidence="3" key="1">
    <citation type="journal article" date="2023" name="Commun. Biol.">
        <title>Genome analysis of Parmales, the sister group of diatoms, reveals the evolutionary specialization of diatoms from phago-mixotrophs to photoautotrophs.</title>
        <authorList>
            <person name="Ban H."/>
            <person name="Sato S."/>
            <person name="Yoshikawa S."/>
            <person name="Yamada K."/>
            <person name="Nakamura Y."/>
            <person name="Ichinomiya M."/>
            <person name="Sato N."/>
            <person name="Blanc-Mathieu R."/>
            <person name="Endo H."/>
            <person name="Kuwata A."/>
            <person name="Ogata H."/>
        </authorList>
    </citation>
    <scope>NUCLEOTIDE SEQUENCE [LARGE SCALE GENOMIC DNA]</scope>
</reference>
<accession>A0A9W7AQB9</accession>
<sequence length="397" mass="44627">MDTTQPTGSDLVKYFPNAKSDSPTLAYRFNDAGEGLCYYPNGRVAMAVSNVGDHQKRFYVYDDDKDKTMLCSLNELAVGFAINNTRKHSNRGARLVLTKGGGVYSNGEGTIQNEWKWDRKAQNAGVIPASGIIMPLNKNFKLAFEDRFGISITYEVEGIIRHFDCGLKLKRMDSYLDTATRNNLGRLEITGGTYRTLNQRQMDFAESMTALRNKNNPKSENLSEMVNTIVGDLESHFDTYDADKRGKLTLNLHTAKVDAFNMTCNELPKIKRGDTDIKFEGGYSKALYLNDKEAKSYKFSAKDTARKILLKPNGEWKSDVEIRLALMTEEHPPLPKPNHIKRSNGHYSYNHNARPIKPRVGATLRDASTVKETPQLSDLLGSRLGDMGSFIDSLKNR</sequence>
<dbReference type="InterPro" id="IPR029281">
    <property type="entry name" value="FAM194_C"/>
</dbReference>
<comment type="caution">
    <text evidence="2">The sequence shown here is derived from an EMBL/GenBank/DDBJ whole genome shotgun (WGS) entry which is preliminary data.</text>
</comment>
<feature type="domain" description="FAM194 C-terminal" evidence="1">
    <location>
        <begin position="25"/>
        <end position="199"/>
    </location>
</feature>
<evidence type="ECO:0000259" key="1">
    <source>
        <dbReference type="Pfam" id="PF14977"/>
    </source>
</evidence>
<dbReference type="EMBL" id="BLQM01000176">
    <property type="protein sequence ID" value="GMH72459.1"/>
    <property type="molecule type" value="Genomic_DNA"/>
</dbReference>
<name>A0A9W7AQB9_9STRA</name>
<dbReference type="Proteomes" id="UP001162640">
    <property type="component" value="Unassembled WGS sequence"/>
</dbReference>